<dbReference type="EMBL" id="JJMM01000012">
    <property type="protein sequence ID" value="KDR94963.1"/>
    <property type="molecule type" value="Genomic_DNA"/>
</dbReference>
<dbReference type="Pfam" id="PF01464">
    <property type="entry name" value="SLT"/>
    <property type="match status" value="1"/>
</dbReference>
<feature type="signal peptide" evidence="1">
    <location>
        <begin position="1"/>
        <end position="24"/>
    </location>
</feature>
<dbReference type="Proteomes" id="UP000027946">
    <property type="component" value="Unassembled WGS sequence"/>
</dbReference>
<dbReference type="InterPro" id="IPR023346">
    <property type="entry name" value="Lysozyme-like_dom_sf"/>
</dbReference>
<evidence type="ECO:0000256" key="1">
    <source>
        <dbReference type="SAM" id="SignalP"/>
    </source>
</evidence>
<protein>
    <recommendedName>
        <fullName evidence="2">Transglycosylase SLT domain-containing protein</fullName>
    </recommendedName>
</protein>
<keyword evidence="1" id="KW-0732">Signal</keyword>
<organism evidence="3 4">
    <name type="scientific">Peptoclostridium litorale DSM 5388</name>
    <dbReference type="NCBI Taxonomy" id="1121324"/>
    <lineage>
        <taxon>Bacteria</taxon>
        <taxon>Bacillati</taxon>
        <taxon>Bacillota</taxon>
        <taxon>Clostridia</taxon>
        <taxon>Peptostreptococcales</taxon>
        <taxon>Peptoclostridiaceae</taxon>
        <taxon>Peptoclostridium</taxon>
    </lineage>
</organism>
<proteinExistence type="predicted"/>
<reference evidence="3 4" key="1">
    <citation type="submission" date="2014-03" db="EMBL/GenBank/DDBJ databases">
        <title>Genome sequence of Clostridium litorale W6, DSM 5388.</title>
        <authorList>
            <person name="Poehlein A."/>
            <person name="Jagirdar A."/>
            <person name="Khonsari B."/>
            <person name="Chibani C.M."/>
            <person name="Gutierrez Gutierrez D.A."/>
            <person name="Davydova E."/>
            <person name="Alghaithi H.S."/>
            <person name="Nair K.P."/>
            <person name="Dhamotharan K."/>
            <person name="Chandran L."/>
            <person name="G W."/>
            <person name="Daniel R."/>
        </authorList>
    </citation>
    <scope>NUCLEOTIDE SEQUENCE [LARGE SCALE GENOMIC DNA]</scope>
    <source>
        <strain evidence="3 4">W6</strain>
    </source>
</reference>
<accession>A0A069RDZ0</accession>
<dbReference type="SUPFAM" id="SSF69318">
    <property type="entry name" value="Integrin alpha N-terminal domain"/>
    <property type="match status" value="1"/>
</dbReference>
<dbReference type="SUPFAM" id="SSF53955">
    <property type="entry name" value="Lysozyme-like"/>
    <property type="match status" value="1"/>
</dbReference>
<keyword evidence="4" id="KW-1185">Reference proteome</keyword>
<dbReference type="PROSITE" id="PS00018">
    <property type="entry name" value="EF_HAND_1"/>
    <property type="match status" value="1"/>
</dbReference>
<dbReference type="Gene3D" id="1.10.530.10">
    <property type="match status" value="1"/>
</dbReference>
<dbReference type="InterPro" id="IPR008258">
    <property type="entry name" value="Transglycosylase_SLT_dom_1"/>
</dbReference>
<name>A0A069RDZ0_PEPLI</name>
<dbReference type="AlphaFoldDB" id="A0A069RDZ0"/>
<gene>
    <name evidence="3" type="ORF">CLIT_12c00310</name>
</gene>
<dbReference type="STRING" id="1121324.CLIT_12c00310"/>
<feature type="chain" id="PRO_5039099078" description="Transglycosylase SLT domain-containing protein" evidence="1">
    <location>
        <begin position="25"/>
        <end position="605"/>
    </location>
</feature>
<feature type="domain" description="Transglycosylase SLT" evidence="2">
    <location>
        <begin position="198"/>
        <end position="307"/>
    </location>
</feature>
<dbReference type="eggNOG" id="COG0741">
    <property type="taxonomic scope" value="Bacteria"/>
</dbReference>
<sequence>MNFNRIITCLAAYILILAPGACLAYENETGDIEIESGYVYFDIDGDGVDDDIFTTAGNAVIYGIEFDIDGDFYRAFSADVTGDGKDEMVVASKERGSSSSLSYKVYSMDDGRADIIFERSGIYRGTLDVEGGALIERIPVYEEGDSNAQPSMTRRDRYIYNGGDFVLQDSKEHRPVSMQSSEGYSNPARSEIEAIIEDVASEKGIPAVILKAIAWTESGMRQFSGGSPLVSFDGVSYGIMQVTPGVHTSYDLNRLKYDIRYNIEAGAAILLEKWGYAFKSSPLIPTIGDGDPRVLENWYFAIWAYNGWSQSNNPNMIPYDHATWVQREAYQDKVLGYAYSQFGQSITPVDDNDLPESGLPDKYANFSTPRPSHSEKFAQYSAGDVIACTAVSGLVLRDDGWNKIGNVSNGYVMAVVKGPQLHGGYIRYNVQVIGDDEGVGWVAMNWAKEAKSGDVDGDGRNTMDDIELIRDRMGFEYDSCDINGSGIVDSQDVAAAFYMVRNYQDANFEKWQESEKTVSENKVWTVRFSDGVDRASAVGGGIYVTDKWGETLDADVEVVGGSSVRINPHSGGYDAGTYRLCIGENLKSSSGRNIGNGTYMEFTVK</sequence>
<dbReference type="InterPro" id="IPR028994">
    <property type="entry name" value="Integrin_alpha_N"/>
</dbReference>
<dbReference type="RefSeq" id="WP_052636154.1">
    <property type="nucleotide sequence ID" value="NZ_JJMM01000012.1"/>
</dbReference>
<evidence type="ECO:0000313" key="3">
    <source>
        <dbReference type="EMBL" id="KDR94963.1"/>
    </source>
</evidence>
<evidence type="ECO:0000313" key="4">
    <source>
        <dbReference type="Proteomes" id="UP000027946"/>
    </source>
</evidence>
<comment type="caution">
    <text evidence="3">The sequence shown here is derived from an EMBL/GenBank/DDBJ whole genome shotgun (WGS) entry which is preliminary data.</text>
</comment>
<evidence type="ECO:0000259" key="2">
    <source>
        <dbReference type="Pfam" id="PF01464"/>
    </source>
</evidence>
<dbReference type="InterPro" id="IPR018247">
    <property type="entry name" value="EF_Hand_1_Ca_BS"/>
</dbReference>